<dbReference type="AlphaFoldDB" id="A0AAE1I2R2"/>
<reference evidence="2" key="1">
    <citation type="submission" date="2021-07" db="EMBL/GenBank/DDBJ databases">
        <authorList>
            <person name="Catto M.A."/>
            <person name="Jacobson A."/>
            <person name="Kennedy G."/>
            <person name="Labadie P."/>
            <person name="Hunt B.G."/>
            <person name="Srinivasan R."/>
        </authorList>
    </citation>
    <scope>NUCLEOTIDE SEQUENCE</scope>
    <source>
        <strain evidence="2">PL_HMW_Pooled</strain>
        <tissue evidence="2">Head</tissue>
    </source>
</reference>
<dbReference type="InterPro" id="IPR048367">
    <property type="entry name" value="TNP-like_RNaseH_C"/>
</dbReference>
<reference evidence="2" key="2">
    <citation type="journal article" date="2023" name="BMC Genomics">
        <title>Pest status, molecular evolution, and epigenetic factors derived from the genome assembly of Frankliniella fusca, a thysanopteran phytovirus vector.</title>
        <authorList>
            <person name="Catto M.A."/>
            <person name="Labadie P.E."/>
            <person name="Jacobson A.L."/>
            <person name="Kennedy G.G."/>
            <person name="Srinivasan R."/>
            <person name="Hunt B.G."/>
        </authorList>
    </citation>
    <scope>NUCLEOTIDE SEQUENCE</scope>
    <source>
        <strain evidence="2">PL_HMW_Pooled</strain>
    </source>
</reference>
<accession>A0AAE1I2R2</accession>
<keyword evidence="3" id="KW-1185">Reference proteome</keyword>
<sequence length="231" mass="26124">MTARLNQDALERFFGLMRQSCGAHTHPEPKVFAQLYRLLSIYSLVKPVRGSNITGGEMLSTLLDLTDLKEQTGAERKRELESRIDNLLTQGDDLDYINDLINEANDHNYLDESIDEFALSYVGGFTARSCSKFAGKCEACMKCLAKPKEDATDEDFLITLKSLGGLTYPTNELKDFLRHLDNQVLKTCKNNELQENILFLVVDALERFDNIPLVGCPDHKVSLSKSIMKYF</sequence>
<feature type="domain" description="Transposable element P transposase-like RNase H C-terminal" evidence="1">
    <location>
        <begin position="5"/>
        <end position="37"/>
    </location>
</feature>
<organism evidence="2 3">
    <name type="scientific">Frankliniella fusca</name>
    <dbReference type="NCBI Taxonomy" id="407009"/>
    <lineage>
        <taxon>Eukaryota</taxon>
        <taxon>Metazoa</taxon>
        <taxon>Ecdysozoa</taxon>
        <taxon>Arthropoda</taxon>
        <taxon>Hexapoda</taxon>
        <taxon>Insecta</taxon>
        <taxon>Pterygota</taxon>
        <taxon>Neoptera</taxon>
        <taxon>Paraneoptera</taxon>
        <taxon>Thysanoptera</taxon>
        <taxon>Terebrantia</taxon>
        <taxon>Thripoidea</taxon>
        <taxon>Thripidae</taxon>
        <taxon>Frankliniella</taxon>
    </lineage>
</organism>
<name>A0AAE1I2R2_9NEOP</name>
<dbReference type="PANTHER" id="PTHR47577:SF2">
    <property type="entry name" value="THAP DOMAIN CONTAINING 9"/>
    <property type="match status" value="1"/>
</dbReference>
<dbReference type="PANTHER" id="PTHR47577">
    <property type="entry name" value="THAP DOMAIN-CONTAINING PROTEIN 6"/>
    <property type="match status" value="1"/>
</dbReference>
<dbReference type="Proteomes" id="UP001219518">
    <property type="component" value="Unassembled WGS sequence"/>
</dbReference>
<proteinExistence type="predicted"/>
<evidence type="ECO:0000313" key="3">
    <source>
        <dbReference type="Proteomes" id="UP001219518"/>
    </source>
</evidence>
<evidence type="ECO:0000259" key="1">
    <source>
        <dbReference type="Pfam" id="PF21789"/>
    </source>
</evidence>
<comment type="caution">
    <text evidence="2">The sequence shown here is derived from an EMBL/GenBank/DDBJ whole genome shotgun (WGS) entry which is preliminary data.</text>
</comment>
<protein>
    <submittedName>
        <fullName evidence="2">Transposable element P transposase</fullName>
    </submittedName>
</protein>
<dbReference type="Pfam" id="PF21789">
    <property type="entry name" value="TNP-like_RNaseH_C"/>
    <property type="match status" value="1"/>
</dbReference>
<evidence type="ECO:0000313" key="2">
    <source>
        <dbReference type="EMBL" id="KAK3931275.1"/>
    </source>
</evidence>
<gene>
    <name evidence="2" type="ORF">KUF71_025534</name>
</gene>
<dbReference type="EMBL" id="JAHWGI010001421">
    <property type="protein sequence ID" value="KAK3931275.1"/>
    <property type="molecule type" value="Genomic_DNA"/>
</dbReference>